<organism evidence="1 2">
    <name type="scientific">Inquilinus ginsengisoli</name>
    <dbReference type="NCBI Taxonomy" id="363840"/>
    <lineage>
        <taxon>Bacteria</taxon>
        <taxon>Pseudomonadati</taxon>
        <taxon>Pseudomonadota</taxon>
        <taxon>Alphaproteobacteria</taxon>
        <taxon>Rhodospirillales</taxon>
        <taxon>Rhodospirillaceae</taxon>
        <taxon>Inquilinus</taxon>
    </lineage>
</organism>
<keyword evidence="2" id="KW-1185">Reference proteome</keyword>
<evidence type="ECO:0000313" key="1">
    <source>
        <dbReference type="EMBL" id="MDR6291572.1"/>
    </source>
</evidence>
<evidence type="ECO:0000313" key="2">
    <source>
        <dbReference type="Proteomes" id="UP001262410"/>
    </source>
</evidence>
<comment type="caution">
    <text evidence="1">The sequence shown here is derived from an EMBL/GenBank/DDBJ whole genome shotgun (WGS) entry which is preliminary data.</text>
</comment>
<dbReference type="SUPFAM" id="SSF53474">
    <property type="entry name" value="alpha/beta-Hydrolases"/>
    <property type="match status" value="1"/>
</dbReference>
<dbReference type="RefSeq" id="WP_309796902.1">
    <property type="nucleotide sequence ID" value="NZ_JAVDPW010000007.1"/>
</dbReference>
<accession>A0ABU1JSG8</accession>
<proteinExistence type="predicted"/>
<dbReference type="Gene3D" id="3.40.50.1820">
    <property type="entry name" value="alpha/beta hydrolase"/>
    <property type="match status" value="1"/>
</dbReference>
<gene>
    <name evidence="1" type="ORF">E9232_004106</name>
</gene>
<reference evidence="1 2" key="1">
    <citation type="submission" date="2023-07" db="EMBL/GenBank/DDBJ databases">
        <title>Sorghum-associated microbial communities from plants grown in Nebraska, USA.</title>
        <authorList>
            <person name="Schachtman D."/>
        </authorList>
    </citation>
    <scope>NUCLEOTIDE SEQUENCE [LARGE SCALE GENOMIC DNA]</scope>
    <source>
        <strain evidence="1 2">584</strain>
    </source>
</reference>
<dbReference type="InterPro" id="IPR029058">
    <property type="entry name" value="AB_hydrolase_fold"/>
</dbReference>
<protein>
    <submittedName>
        <fullName evidence="1">Acetyl esterase/lipase</fullName>
    </submittedName>
</protein>
<dbReference type="Proteomes" id="UP001262410">
    <property type="component" value="Unassembled WGS sequence"/>
</dbReference>
<dbReference type="EMBL" id="JAVDPW010000007">
    <property type="protein sequence ID" value="MDR6291572.1"/>
    <property type="molecule type" value="Genomic_DNA"/>
</dbReference>
<name>A0ABU1JSG8_9PROT</name>
<sequence>MAPILEQTDMADGGAAKIEADAAVARPAPKRHYGATPVIACRADPRFSYCLYVPPRLRESSPARVPLLVSVHGSFRTMEGSRDLFADFARWHDAVVLAPLFPVDIRGDGNEDGYKYLAEGDIRYDRLLLAMVAEVEARYGFDFDRFCLFGFSGGGHFAHRFLYLHPERLRAVSIGAPGSVTLIDPKRDWWVGTRDMERIFGRAPDIAAIRRVPVHLAVGDSDLETASIIHRPGSAHWMDDANRAGANRIARLTSLRRNLQAHGVAVRHDIVPGAAHDLAAVADRAKDFFHDVLGPGRAPVFGG</sequence>